<dbReference type="InterPro" id="IPR001619">
    <property type="entry name" value="Sec1-like"/>
</dbReference>
<dbReference type="SUPFAM" id="SSF56815">
    <property type="entry name" value="Sec1/munc18-like (SM) proteins"/>
    <property type="match status" value="1"/>
</dbReference>
<dbReference type="PANTHER" id="PTHR11679">
    <property type="entry name" value="VESICLE PROTEIN SORTING-ASSOCIATED"/>
    <property type="match status" value="1"/>
</dbReference>
<protein>
    <recommendedName>
        <fullName evidence="4">Vacuolar protein sorting-associated protein 33A</fullName>
    </recommendedName>
</protein>
<dbReference type="FunFam" id="3.40.50.1910:FF:000005">
    <property type="entry name" value="vacuolar protein sorting-associated protein 33A isoform X1"/>
    <property type="match status" value="1"/>
</dbReference>
<keyword evidence="3" id="KW-1185">Reference proteome</keyword>
<dbReference type="Proteomes" id="UP000728032">
    <property type="component" value="Unassembled WGS sequence"/>
</dbReference>
<dbReference type="Gene3D" id="1.25.40.850">
    <property type="match status" value="1"/>
</dbReference>
<reference evidence="2" key="1">
    <citation type="submission" date="2020-11" db="EMBL/GenBank/DDBJ databases">
        <authorList>
            <person name="Tran Van P."/>
        </authorList>
    </citation>
    <scope>NUCLEOTIDE SEQUENCE</scope>
</reference>
<evidence type="ECO:0008006" key="4">
    <source>
        <dbReference type="Google" id="ProtNLM"/>
    </source>
</evidence>
<dbReference type="Gene3D" id="3.40.50.1910">
    <property type="match status" value="3"/>
</dbReference>
<evidence type="ECO:0000313" key="3">
    <source>
        <dbReference type="Proteomes" id="UP000728032"/>
    </source>
</evidence>
<dbReference type="Gene3D" id="3.40.50.2060">
    <property type="match status" value="1"/>
</dbReference>
<dbReference type="InterPro" id="IPR043155">
    <property type="entry name" value="VPS33_dom3b"/>
</dbReference>
<evidence type="ECO:0000313" key="2">
    <source>
        <dbReference type="EMBL" id="CAD7648740.1"/>
    </source>
</evidence>
<comment type="similarity">
    <text evidence="1">Belongs to the STXBP/unc-18/SEC1 family.</text>
</comment>
<evidence type="ECO:0000256" key="1">
    <source>
        <dbReference type="ARBA" id="ARBA00009884"/>
    </source>
</evidence>
<dbReference type="EMBL" id="CAJPVJ010003313">
    <property type="protein sequence ID" value="CAG2167401.1"/>
    <property type="molecule type" value="Genomic_DNA"/>
</dbReference>
<accession>A0A7R9LVN3</accession>
<dbReference type="EMBL" id="OC918138">
    <property type="protein sequence ID" value="CAD7648740.1"/>
    <property type="molecule type" value="Genomic_DNA"/>
</dbReference>
<dbReference type="Pfam" id="PF00995">
    <property type="entry name" value="Sec1"/>
    <property type="match status" value="1"/>
</dbReference>
<dbReference type="InterPro" id="IPR027482">
    <property type="entry name" value="Sec1-like_dom2"/>
</dbReference>
<dbReference type="OrthoDB" id="10262287at2759"/>
<dbReference type="GO" id="GO:0016192">
    <property type="term" value="P:vesicle-mediated transport"/>
    <property type="evidence" value="ECO:0007669"/>
    <property type="project" value="InterPro"/>
</dbReference>
<dbReference type="AlphaFoldDB" id="A0A7R9LVN3"/>
<dbReference type="InterPro" id="IPR043154">
    <property type="entry name" value="Sec-1-like_dom1"/>
</dbReference>
<gene>
    <name evidence="2" type="ORF">ONB1V03_LOCUS6908</name>
</gene>
<dbReference type="InterPro" id="IPR036045">
    <property type="entry name" value="Sec1-like_sf"/>
</dbReference>
<sequence>MSHLSSGRLNVHHMKELAKHELLECLDKCVGSKAIVWDHELVPILGLVADYLVLKEHQVIQMFELRPGRLPAMTAKHVIYLTRTKLSLMDTIGDNMLNEDKKMVSNKEFHIIFVPRRSILCERKLQVLGVYGNFSTISEYGVELLALDSDVLSMEWDNSFTEIYIDNDYTALFHSAKALMTLQTLYGVIPNVFGLGKSAKVVFDLMSKMRKELSSTEPQITPQIDELLLIDRSVDLLTPLMTQTTYEGLLDEIFGISHTTIKVPPEKFVHQNSSTDGQSCDETVEAPTEAKQFHLNSSEELFVKLRDISYKSIGPTLRTSAKTLSQQFDERHTAKTVREIRQFVDKLPALQTARKSQSNHTSLAELIKEVTDEESFYETIHTEQSFVNCEDTDKSNPYIEDCIARVDPLVKILRLICIQCFTNNGLKSKVLEFYKREVLQTYGYQHVLTFNNLEKVGLIRISGGYSHRVYNVLRKTLRLTVRDINEVNPTDIAYVHSGYAPLSVRLAQYLDHPGWRAITDVLKTLPEPTIEETQEIAAGLRKRRNSGASIQTGLLDDQKLIVVFFLGGCTYTEISGLRFLSQKEGFNADFVIVTTNIINGKTFLQSLSGQSLN</sequence>
<organism evidence="2">
    <name type="scientific">Oppiella nova</name>
    <dbReference type="NCBI Taxonomy" id="334625"/>
    <lineage>
        <taxon>Eukaryota</taxon>
        <taxon>Metazoa</taxon>
        <taxon>Ecdysozoa</taxon>
        <taxon>Arthropoda</taxon>
        <taxon>Chelicerata</taxon>
        <taxon>Arachnida</taxon>
        <taxon>Acari</taxon>
        <taxon>Acariformes</taxon>
        <taxon>Sarcoptiformes</taxon>
        <taxon>Oribatida</taxon>
        <taxon>Brachypylina</taxon>
        <taxon>Oppioidea</taxon>
        <taxon>Oppiidae</taxon>
        <taxon>Oppiella</taxon>
    </lineage>
</organism>
<proteinExistence type="inferred from homology"/>
<name>A0A7R9LVN3_9ACAR</name>